<dbReference type="FunFam" id="1.20.1250.20:FF:000196">
    <property type="entry name" value="MFS toxin efflux pump (AflT)"/>
    <property type="match status" value="1"/>
</dbReference>
<dbReference type="InterPro" id="IPR011701">
    <property type="entry name" value="MFS"/>
</dbReference>
<reference evidence="9 10" key="1">
    <citation type="submission" date="2018-02" db="EMBL/GenBank/DDBJ databases">
        <title>The genomes of Aspergillus section Nigri reveals drivers in fungal speciation.</title>
        <authorList>
            <consortium name="DOE Joint Genome Institute"/>
            <person name="Vesth T.C."/>
            <person name="Nybo J."/>
            <person name="Theobald S."/>
            <person name="Brandl J."/>
            <person name="Frisvad J.C."/>
            <person name="Nielsen K.F."/>
            <person name="Lyhne E.K."/>
            <person name="Kogle M.E."/>
            <person name="Kuo A."/>
            <person name="Riley R."/>
            <person name="Clum A."/>
            <person name="Nolan M."/>
            <person name="Lipzen A."/>
            <person name="Salamov A."/>
            <person name="Henrissat B."/>
            <person name="Wiebenga A."/>
            <person name="De vries R.P."/>
            <person name="Grigoriev I.V."/>
            <person name="Mortensen U.H."/>
            <person name="Andersen M.R."/>
            <person name="Baker S.E."/>
        </authorList>
    </citation>
    <scope>NUCLEOTIDE SEQUENCE [LARGE SCALE GENOMIC DNA]</scope>
    <source>
        <strain evidence="9 10">CBS 707.79</strain>
    </source>
</reference>
<dbReference type="GO" id="GO:0005886">
    <property type="term" value="C:plasma membrane"/>
    <property type="evidence" value="ECO:0007669"/>
    <property type="project" value="TreeGrafter"/>
</dbReference>
<sequence length="546" mass="58219">MEKTHAEEHIGNVPEPNSDDQVITPDPEYPSTLRLTLIILALFLAVFLTALDQTIIGTAIPKMTDQFHSVDDVGWYGSAYYLTSTALQPAYGRIYMLFNVKWAFLVAVFIFELGSLICAVAPTSATFIGGRAVAGTGVGGVFSGTLVILSLTVPLERRPAIFGLFGLVWGLASVVGPLLGGAFTDGPSWRWCFYINLPIGAVTVVVVILILHLPKTTPTGKSVLQRIANLDVIGVTLLLPALVCLLLALQWGGITYTWGNSKIIGLLVGFGSILVAFVVSQIWLNEKATLPPRIMKMRTTMALACYSFTFGGAYNLLMYYLPIYFQSVRNFSAVRSGIDILPFLIAQAISSIGVGAGVGLAGYYTPFLIISTALLCVGTGLLSLYSIDITTGKWIGYQILTGVGAGAGFQIPMTAIQTILTQVDIPIGSAAVVFFQSLGGAVFISVGESIFQNTLINKIAQDAPEVSPKEIMDAGATSFRSALAEAGQMDALDAVLNAYMNGLKDVFRVTIALTLFSFIASVLLEWRSVKHGPDKASTPAEGDNAA</sequence>
<feature type="transmembrane region" description="Helical" evidence="7">
    <location>
        <begin position="191"/>
        <end position="211"/>
    </location>
</feature>
<feature type="transmembrane region" description="Helical" evidence="7">
    <location>
        <begin position="102"/>
        <end position="122"/>
    </location>
</feature>
<evidence type="ECO:0000313" key="9">
    <source>
        <dbReference type="EMBL" id="PYH99749.1"/>
    </source>
</evidence>
<comment type="similarity">
    <text evidence="2">Belongs to the major facilitator superfamily. TCR/Tet family.</text>
</comment>
<protein>
    <submittedName>
        <fullName evidence="9">MFS general substrate transporter</fullName>
    </submittedName>
</protein>
<organism evidence="9 10">
    <name type="scientific">Aspergillus ellipticus CBS 707.79</name>
    <dbReference type="NCBI Taxonomy" id="1448320"/>
    <lineage>
        <taxon>Eukaryota</taxon>
        <taxon>Fungi</taxon>
        <taxon>Dikarya</taxon>
        <taxon>Ascomycota</taxon>
        <taxon>Pezizomycotina</taxon>
        <taxon>Eurotiomycetes</taxon>
        <taxon>Eurotiomycetidae</taxon>
        <taxon>Eurotiales</taxon>
        <taxon>Aspergillaceae</taxon>
        <taxon>Aspergillus</taxon>
        <taxon>Aspergillus subgen. Circumdati</taxon>
    </lineage>
</organism>
<feature type="transmembrane region" description="Helical" evidence="7">
    <location>
        <begin position="33"/>
        <end position="51"/>
    </location>
</feature>
<feature type="transmembrane region" description="Helical" evidence="7">
    <location>
        <begin position="232"/>
        <end position="251"/>
    </location>
</feature>
<feature type="region of interest" description="Disordered" evidence="6">
    <location>
        <begin position="1"/>
        <end position="25"/>
    </location>
</feature>
<evidence type="ECO:0000256" key="7">
    <source>
        <dbReference type="SAM" id="Phobius"/>
    </source>
</evidence>
<dbReference type="Pfam" id="PF07690">
    <property type="entry name" value="MFS_1"/>
    <property type="match status" value="1"/>
</dbReference>
<dbReference type="VEuPathDB" id="FungiDB:BO71DRAFT_368305"/>
<comment type="subcellular location">
    <subcellularLocation>
        <location evidence="1">Membrane</location>
        <topology evidence="1">Multi-pass membrane protein</topology>
    </subcellularLocation>
</comment>
<dbReference type="PANTHER" id="PTHR23501:SF198">
    <property type="entry name" value="AZOLE RESISTANCE PROTEIN 1-RELATED"/>
    <property type="match status" value="1"/>
</dbReference>
<evidence type="ECO:0000256" key="6">
    <source>
        <dbReference type="SAM" id="MobiDB-lite"/>
    </source>
</evidence>
<evidence type="ECO:0000259" key="8">
    <source>
        <dbReference type="PROSITE" id="PS50850"/>
    </source>
</evidence>
<evidence type="ECO:0000256" key="5">
    <source>
        <dbReference type="ARBA" id="ARBA00023136"/>
    </source>
</evidence>
<feature type="transmembrane region" description="Helical" evidence="7">
    <location>
        <begin position="263"/>
        <end position="283"/>
    </location>
</feature>
<proteinExistence type="inferred from homology"/>
<keyword evidence="10" id="KW-1185">Reference proteome</keyword>
<evidence type="ECO:0000256" key="1">
    <source>
        <dbReference type="ARBA" id="ARBA00004141"/>
    </source>
</evidence>
<feature type="transmembrane region" description="Helical" evidence="7">
    <location>
        <begin position="128"/>
        <end position="149"/>
    </location>
</feature>
<keyword evidence="5 7" id="KW-0472">Membrane</keyword>
<feature type="transmembrane region" description="Helical" evidence="7">
    <location>
        <begin position="506"/>
        <end position="526"/>
    </location>
</feature>
<dbReference type="PANTHER" id="PTHR23501">
    <property type="entry name" value="MAJOR FACILITATOR SUPERFAMILY"/>
    <property type="match status" value="1"/>
</dbReference>
<accession>A0A319DQL6</accession>
<dbReference type="EMBL" id="KZ825799">
    <property type="protein sequence ID" value="PYH99749.1"/>
    <property type="molecule type" value="Genomic_DNA"/>
</dbReference>
<dbReference type="InterPro" id="IPR036259">
    <property type="entry name" value="MFS_trans_sf"/>
</dbReference>
<feature type="compositionally biased region" description="Basic and acidic residues" evidence="6">
    <location>
        <begin position="1"/>
        <end position="10"/>
    </location>
</feature>
<name>A0A319DQL6_9EURO</name>
<feature type="transmembrane region" description="Helical" evidence="7">
    <location>
        <begin position="340"/>
        <end position="360"/>
    </location>
</feature>
<feature type="transmembrane region" description="Helical" evidence="7">
    <location>
        <begin position="399"/>
        <end position="420"/>
    </location>
</feature>
<feature type="domain" description="Major facilitator superfamily (MFS) profile" evidence="8">
    <location>
        <begin position="38"/>
        <end position="529"/>
    </location>
</feature>
<dbReference type="Proteomes" id="UP000247810">
    <property type="component" value="Unassembled WGS sequence"/>
</dbReference>
<dbReference type="AlphaFoldDB" id="A0A319DQL6"/>
<dbReference type="GO" id="GO:0022857">
    <property type="term" value="F:transmembrane transporter activity"/>
    <property type="evidence" value="ECO:0007669"/>
    <property type="project" value="InterPro"/>
</dbReference>
<dbReference type="OrthoDB" id="10021397at2759"/>
<dbReference type="CDD" id="cd17502">
    <property type="entry name" value="MFS_Azr1_MDR_like"/>
    <property type="match status" value="1"/>
</dbReference>
<feature type="transmembrane region" description="Helical" evidence="7">
    <location>
        <begin position="161"/>
        <end position="179"/>
    </location>
</feature>
<evidence type="ECO:0000313" key="10">
    <source>
        <dbReference type="Proteomes" id="UP000247810"/>
    </source>
</evidence>
<gene>
    <name evidence="9" type="ORF">BO71DRAFT_368305</name>
</gene>
<feature type="transmembrane region" description="Helical" evidence="7">
    <location>
        <begin position="303"/>
        <end position="320"/>
    </location>
</feature>
<dbReference type="FunFam" id="1.20.1720.10:FF:000012">
    <property type="entry name" value="MFS toxin efflux pump (AflT)"/>
    <property type="match status" value="1"/>
</dbReference>
<dbReference type="SUPFAM" id="SSF103473">
    <property type="entry name" value="MFS general substrate transporter"/>
    <property type="match status" value="1"/>
</dbReference>
<feature type="transmembrane region" description="Helical" evidence="7">
    <location>
        <begin position="427"/>
        <end position="446"/>
    </location>
</feature>
<dbReference type="InterPro" id="IPR020846">
    <property type="entry name" value="MFS_dom"/>
</dbReference>
<keyword evidence="4 7" id="KW-1133">Transmembrane helix</keyword>
<dbReference type="PROSITE" id="PS50850">
    <property type="entry name" value="MFS"/>
    <property type="match status" value="1"/>
</dbReference>
<feature type="transmembrane region" description="Helical" evidence="7">
    <location>
        <begin position="367"/>
        <end position="387"/>
    </location>
</feature>
<evidence type="ECO:0000256" key="2">
    <source>
        <dbReference type="ARBA" id="ARBA00007520"/>
    </source>
</evidence>
<keyword evidence="3 7" id="KW-0812">Transmembrane</keyword>
<dbReference type="Gene3D" id="1.20.1250.20">
    <property type="entry name" value="MFS general substrate transporter like domains"/>
    <property type="match status" value="2"/>
</dbReference>
<evidence type="ECO:0000256" key="4">
    <source>
        <dbReference type="ARBA" id="ARBA00022989"/>
    </source>
</evidence>
<evidence type="ECO:0000256" key="3">
    <source>
        <dbReference type="ARBA" id="ARBA00022692"/>
    </source>
</evidence>